<comment type="caution">
    <text evidence="3">The sequence shown here is derived from an EMBL/GenBank/DDBJ whole genome shotgun (WGS) entry which is preliminary data.</text>
</comment>
<evidence type="ECO:0000313" key="4">
    <source>
        <dbReference type="Proteomes" id="UP001500506"/>
    </source>
</evidence>
<sequence>MLRTVVLVVLFAALAAGALVSMLSLPGFAWAQVSPSPGGAGLTLLVASLAGLAALAAEQAWSRQRKAERETDLRRKRSDQYIDVIAGVISVFRDDSAASTSSEIARTREERQAKLITERATIALWGSSAFIGKYGEWVRFVSSVSGSTGTAILDDSQKRNVQRLIGELVVAARDDLDMLDAVEQQSISAMVFNDYHENGSSPQDAGRRAGVAGPHAR</sequence>
<feature type="transmembrane region" description="Helical" evidence="2">
    <location>
        <begin position="41"/>
        <end position="61"/>
    </location>
</feature>
<evidence type="ECO:0000256" key="2">
    <source>
        <dbReference type="SAM" id="Phobius"/>
    </source>
</evidence>
<protein>
    <submittedName>
        <fullName evidence="3">Uncharacterized protein</fullName>
    </submittedName>
</protein>
<keyword evidence="4" id="KW-1185">Reference proteome</keyword>
<dbReference type="Proteomes" id="UP001500506">
    <property type="component" value="Unassembled WGS sequence"/>
</dbReference>
<reference evidence="4" key="1">
    <citation type="journal article" date="2019" name="Int. J. Syst. Evol. Microbiol.">
        <title>The Global Catalogue of Microorganisms (GCM) 10K type strain sequencing project: providing services to taxonomists for standard genome sequencing and annotation.</title>
        <authorList>
            <consortium name="The Broad Institute Genomics Platform"/>
            <consortium name="The Broad Institute Genome Sequencing Center for Infectious Disease"/>
            <person name="Wu L."/>
            <person name="Ma J."/>
        </authorList>
    </citation>
    <scope>NUCLEOTIDE SEQUENCE [LARGE SCALE GENOMIC DNA]</scope>
    <source>
        <strain evidence="4">JCM 14319</strain>
    </source>
</reference>
<feature type="region of interest" description="Disordered" evidence="1">
    <location>
        <begin position="194"/>
        <end position="217"/>
    </location>
</feature>
<name>A0ABP4WF80_9MICO</name>
<evidence type="ECO:0000313" key="3">
    <source>
        <dbReference type="EMBL" id="GAA1753291.1"/>
    </source>
</evidence>
<accession>A0ABP4WF80</accession>
<proteinExistence type="predicted"/>
<dbReference type="RefSeq" id="WP_232498606.1">
    <property type="nucleotide sequence ID" value="NZ_BAAANH010000001.1"/>
</dbReference>
<dbReference type="EMBL" id="BAAANH010000001">
    <property type="protein sequence ID" value="GAA1753291.1"/>
    <property type="molecule type" value="Genomic_DNA"/>
</dbReference>
<gene>
    <name evidence="3" type="ORF">GCM10009747_08840</name>
</gene>
<keyword evidence="2" id="KW-1133">Transmembrane helix</keyword>
<evidence type="ECO:0000256" key="1">
    <source>
        <dbReference type="SAM" id="MobiDB-lite"/>
    </source>
</evidence>
<keyword evidence="2" id="KW-0472">Membrane</keyword>
<keyword evidence="2" id="KW-0812">Transmembrane</keyword>
<organism evidence="3 4">
    <name type="scientific">Agromyces humatus</name>
    <dbReference type="NCBI Taxonomy" id="279573"/>
    <lineage>
        <taxon>Bacteria</taxon>
        <taxon>Bacillati</taxon>
        <taxon>Actinomycetota</taxon>
        <taxon>Actinomycetes</taxon>
        <taxon>Micrococcales</taxon>
        <taxon>Microbacteriaceae</taxon>
        <taxon>Agromyces</taxon>
    </lineage>
</organism>